<dbReference type="EMBL" id="BART01038449">
    <property type="protein sequence ID" value="GAH05641.1"/>
    <property type="molecule type" value="Genomic_DNA"/>
</dbReference>
<protein>
    <submittedName>
        <fullName evidence="2">Uncharacterized protein</fullName>
    </submittedName>
</protein>
<keyword evidence="1" id="KW-1133">Transmembrane helix</keyword>
<feature type="transmembrane region" description="Helical" evidence="1">
    <location>
        <begin position="27"/>
        <end position="53"/>
    </location>
</feature>
<keyword evidence="1" id="KW-0472">Membrane</keyword>
<gene>
    <name evidence="2" type="ORF">S01H4_63762</name>
</gene>
<organism evidence="2">
    <name type="scientific">marine sediment metagenome</name>
    <dbReference type="NCBI Taxonomy" id="412755"/>
    <lineage>
        <taxon>unclassified sequences</taxon>
        <taxon>metagenomes</taxon>
        <taxon>ecological metagenomes</taxon>
    </lineage>
</organism>
<name>X1CBQ9_9ZZZZ</name>
<reference evidence="2" key="1">
    <citation type="journal article" date="2014" name="Front. Microbiol.">
        <title>High frequency of phylogenetically diverse reductive dehalogenase-homologous genes in deep subseafloor sedimentary metagenomes.</title>
        <authorList>
            <person name="Kawai M."/>
            <person name="Futagami T."/>
            <person name="Toyoda A."/>
            <person name="Takaki Y."/>
            <person name="Nishi S."/>
            <person name="Hori S."/>
            <person name="Arai W."/>
            <person name="Tsubouchi T."/>
            <person name="Morono Y."/>
            <person name="Uchiyama I."/>
            <person name="Ito T."/>
            <person name="Fujiyama A."/>
            <person name="Inagaki F."/>
            <person name="Takami H."/>
        </authorList>
    </citation>
    <scope>NUCLEOTIDE SEQUENCE</scope>
    <source>
        <strain evidence="2">Expedition CK06-06</strain>
    </source>
</reference>
<feature type="non-terminal residue" evidence="2">
    <location>
        <position position="1"/>
    </location>
</feature>
<evidence type="ECO:0000313" key="2">
    <source>
        <dbReference type="EMBL" id="GAH05641.1"/>
    </source>
</evidence>
<sequence>LVVLLIIAAVVLLLSDKILPGMTVDGFLGAIIAAISIAVVSWLLVWLLALIGIAL</sequence>
<evidence type="ECO:0000256" key="1">
    <source>
        <dbReference type="SAM" id="Phobius"/>
    </source>
</evidence>
<keyword evidence="1" id="KW-0812">Transmembrane</keyword>
<accession>X1CBQ9</accession>
<proteinExistence type="predicted"/>
<comment type="caution">
    <text evidence="2">The sequence shown here is derived from an EMBL/GenBank/DDBJ whole genome shotgun (WGS) entry which is preliminary data.</text>
</comment>
<dbReference type="AlphaFoldDB" id="X1CBQ9"/>